<dbReference type="GO" id="GO:0020037">
    <property type="term" value="F:heme binding"/>
    <property type="evidence" value="ECO:0007669"/>
    <property type="project" value="InterPro"/>
</dbReference>
<comment type="caution">
    <text evidence="8">The sequence shown here is derived from an EMBL/GenBank/DDBJ whole genome shotgun (WGS) entry which is preliminary data.</text>
</comment>
<evidence type="ECO:0000256" key="2">
    <source>
        <dbReference type="ARBA" id="ARBA00022617"/>
    </source>
</evidence>
<sequence length="404" mass="46012">MQPSTQKRAAIHIPPMEELNTPEKQKNAFEVFRKLRETTPIRYCEKRQMWEFFLYEDCVRILKDPKTFSSQLNRAGSTVASIITTDPPRHKDVRSLVEKAFTAKRVANLEPAIRSIANELLDDVIENGRMDTFFDFAGPLPVIVIADLLGVPNEDRRLFKKLSMQIASGVQDDSEESYEIVRQNNAEARRQLTVYLQGILDQRKVEPKDDLITAVWQSNLEENILSEPELVNFYITLLVAGNETTSNLITSGVRALTEHPELQEQLTNRPELIPNFVEEVLRFYPPSTQIPRIATQDVEIRGHLIQAGDMVNCWTVSANRDAAKFANAEDFDADRKPNLHIAFGFGTHFCLGAPLARLEGQVVFETLLQRLCDIRLTDPERAVLQPFPRFTSMHEYPVAFTGKS</sequence>
<dbReference type="PANTHER" id="PTHR46696:SF1">
    <property type="entry name" value="CYTOCHROME P450 YJIB-RELATED"/>
    <property type="match status" value="1"/>
</dbReference>
<evidence type="ECO:0000313" key="9">
    <source>
        <dbReference type="Proteomes" id="UP000027931"/>
    </source>
</evidence>
<comment type="similarity">
    <text evidence="1 7">Belongs to the cytochrome P450 family.</text>
</comment>
<dbReference type="PANTHER" id="PTHR46696">
    <property type="entry name" value="P450, PUTATIVE (EUROFUNG)-RELATED"/>
    <property type="match status" value="1"/>
</dbReference>
<dbReference type="Proteomes" id="UP000027931">
    <property type="component" value="Unassembled WGS sequence"/>
</dbReference>
<dbReference type="SUPFAM" id="SSF48264">
    <property type="entry name" value="Cytochrome P450"/>
    <property type="match status" value="1"/>
</dbReference>
<gene>
    <name evidence="8" type="ORF">EL26_11640</name>
</gene>
<dbReference type="PRINTS" id="PR00385">
    <property type="entry name" value="P450"/>
</dbReference>
<dbReference type="InterPro" id="IPR001128">
    <property type="entry name" value="Cyt_P450"/>
</dbReference>
<dbReference type="InterPro" id="IPR036396">
    <property type="entry name" value="Cyt_P450_sf"/>
</dbReference>
<proteinExistence type="inferred from homology"/>
<dbReference type="RefSeq" id="WP_052036262.1">
    <property type="nucleotide sequence ID" value="NZ_JMIR01000014.1"/>
</dbReference>
<evidence type="ECO:0000256" key="3">
    <source>
        <dbReference type="ARBA" id="ARBA00022723"/>
    </source>
</evidence>
<accession>A0A074LPW8</accession>
<dbReference type="AlphaFoldDB" id="A0A074LPW8"/>
<protein>
    <recommendedName>
        <fullName evidence="10">Cytochrome P450</fullName>
    </recommendedName>
</protein>
<dbReference type="PRINTS" id="PR00359">
    <property type="entry name" value="BP450"/>
</dbReference>
<keyword evidence="9" id="KW-1185">Reference proteome</keyword>
<organism evidence="8 9">
    <name type="scientific">Tumebacillus flagellatus</name>
    <dbReference type="NCBI Taxonomy" id="1157490"/>
    <lineage>
        <taxon>Bacteria</taxon>
        <taxon>Bacillati</taxon>
        <taxon>Bacillota</taxon>
        <taxon>Bacilli</taxon>
        <taxon>Bacillales</taxon>
        <taxon>Alicyclobacillaceae</taxon>
        <taxon>Tumebacillus</taxon>
    </lineage>
</organism>
<dbReference type="OrthoDB" id="9801155at2"/>
<name>A0A074LPW8_9BACL</name>
<evidence type="ECO:0000313" key="8">
    <source>
        <dbReference type="EMBL" id="KEO83114.1"/>
    </source>
</evidence>
<keyword evidence="2 7" id="KW-0349">Heme</keyword>
<dbReference type="FunFam" id="1.10.630.10:FF:000018">
    <property type="entry name" value="Cytochrome P450 monooxygenase"/>
    <property type="match status" value="1"/>
</dbReference>
<dbReference type="eggNOG" id="COG2124">
    <property type="taxonomic scope" value="Bacteria"/>
</dbReference>
<dbReference type="PROSITE" id="PS00086">
    <property type="entry name" value="CYTOCHROME_P450"/>
    <property type="match status" value="1"/>
</dbReference>
<evidence type="ECO:0000256" key="6">
    <source>
        <dbReference type="ARBA" id="ARBA00023033"/>
    </source>
</evidence>
<dbReference type="GO" id="GO:0004497">
    <property type="term" value="F:monooxygenase activity"/>
    <property type="evidence" value="ECO:0007669"/>
    <property type="project" value="UniProtKB-KW"/>
</dbReference>
<dbReference type="Pfam" id="PF00067">
    <property type="entry name" value="p450"/>
    <property type="match status" value="1"/>
</dbReference>
<keyword evidence="4 7" id="KW-0560">Oxidoreductase</keyword>
<evidence type="ECO:0000256" key="1">
    <source>
        <dbReference type="ARBA" id="ARBA00010617"/>
    </source>
</evidence>
<dbReference type="Gene3D" id="1.10.630.10">
    <property type="entry name" value="Cytochrome P450"/>
    <property type="match status" value="1"/>
</dbReference>
<dbReference type="EMBL" id="JMIR01000014">
    <property type="protein sequence ID" value="KEO83114.1"/>
    <property type="molecule type" value="Genomic_DNA"/>
</dbReference>
<dbReference type="GO" id="GO:0016705">
    <property type="term" value="F:oxidoreductase activity, acting on paired donors, with incorporation or reduction of molecular oxygen"/>
    <property type="evidence" value="ECO:0007669"/>
    <property type="project" value="InterPro"/>
</dbReference>
<dbReference type="STRING" id="1157490.EL26_11640"/>
<keyword evidence="3 7" id="KW-0479">Metal-binding</keyword>
<evidence type="ECO:0008006" key="10">
    <source>
        <dbReference type="Google" id="ProtNLM"/>
    </source>
</evidence>
<keyword evidence="6 7" id="KW-0503">Monooxygenase</keyword>
<evidence type="ECO:0000256" key="5">
    <source>
        <dbReference type="ARBA" id="ARBA00023004"/>
    </source>
</evidence>
<evidence type="ECO:0000256" key="4">
    <source>
        <dbReference type="ARBA" id="ARBA00023002"/>
    </source>
</evidence>
<dbReference type="CDD" id="cd11032">
    <property type="entry name" value="P450_EryK-like"/>
    <property type="match status" value="1"/>
</dbReference>
<dbReference type="InterPro" id="IPR002397">
    <property type="entry name" value="Cyt_P450_B"/>
</dbReference>
<evidence type="ECO:0000256" key="7">
    <source>
        <dbReference type="RuleBase" id="RU000461"/>
    </source>
</evidence>
<dbReference type="InterPro" id="IPR017972">
    <property type="entry name" value="Cyt_P450_CS"/>
</dbReference>
<reference evidence="8 9" key="1">
    <citation type="journal article" date="2013" name="Int. J. Syst. Evol. Microbiol.">
        <title>Tumebacillus flagellatus sp. nov., an alpha-amylase/pullulanase-producing bacterium isolated from cassava wastewater.</title>
        <authorList>
            <person name="Wang Q."/>
            <person name="Xie N."/>
            <person name="Qin Y."/>
            <person name="Shen N."/>
            <person name="Zhu J."/>
            <person name="Mi H."/>
            <person name="Huang R."/>
        </authorList>
    </citation>
    <scope>NUCLEOTIDE SEQUENCE [LARGE SCALE GENOMIC DNA]</scope>
    <source>
        <strain evidence="8 9">GST4</strain>
    </source>
</reference>
<keyword evidence="5 7" id="KW-0408">Iron</keyword>
<dbReference type="GO" id="GO:0005506">
    <property type="term" value="F:iron ion binding"/>
    <property type="evidence" value="ECO:0007669"/>
    <property type="project" value="InterPro"/>
</dbReference>